<protein>
    <submittedName>
        <fullName evidence="2">Uncharacterized protein</fullName>
    </submittedName>
</protein>
<feature type="transmembrane region" description="Helical" evidence="1">
    <location>
        <begin position="153"/>
        <end position="172"/>
    </location>
</feature>
<evidence type="ECO:0000313" key="3">
    <source>
        <dbReference type="Proteomes" id="UP000198683"/>
    </source>
</evidence>
<accession>A0A1G8T0F8</accession>
<dbReference type="Proteomes" id="UP000198683">
    <property type="component" value="Unassembled WGS sequence"/>
</dbReference>
<dbReference type="STRING" id="683260.SAMN05421874_101507"/>
<keyword evidence="1" id="KW-0472">Membrane</keyword>
<keyword evidence="1" id="KW-1133">Transmembrane helix</keyword>
<dbReference type="AlphaFoldDB" id="A0A1G8T0F8"/>
<dbReference type="OrthoDB" id="3543267at2"/>
<evidence type="ECO:0000256" key="1">
    <source>
        <dbReference type="SAM" id="Phobius"/>
    </source>
</evidence>
<evidence type="ECO:0000313" key="2">
    <source>
        <dbReference type="EMBL" id="SDJ34495.1"/>
    </source>
</evidence>
<keyword evidence="1" id="KW-0812">Transmembrane</keyword>
<feature type="transmembrane region" description="Helical" evidence="1">
    <location>
        <begin position="12"/>
        <end position="34"/>
    </location>
</feature>
<organism evidence="2 3">
    <name type="scientific">Nonomuraea maritima</name>
    <dbReference type="NCBI Taxonomy" id="683260"/>
    <lineage>
        <taxon>Bacteria</taxon>
        <taxon>Bacillati</taxon>
        <taxon>Actinomycetota</taxon>
        <taxon>Actinomycetes</taxon>
        <taxon>Streptosporangiales</taxon>
        <taxon>Streptosporangiaceae</taxon>
        <taxon>Nonomuraea</taxon>
    </lineage>
</organism>
<sequence length="185" mass="19237">MPRIDSEAIKPGLWSIAAVWAVFLACAAAGWVLFLRADTAEIAPMRTFASGERVTVPVDPADRPAVYISSDTPVPYDCSVSGGPGQARLAATTGTPPFTADGVTWERFLVINAPARGDYQLTCTAPEPASVRYGVGPELLSAGRVSGILSPPVLLPAAGLLVAVAGTVVVLARRNIVRKRLAISG</sequence>
<dbReference type="RefSeq" id="WP_143021932.1">
    <property type="nucleotide sequence ID" value="NZ_FNFB01000001.1"/>
</dbReference>
<dbReference type="EMBL" id="FNFB01000001">
    <property type="protein sequence ID" value="SDJ34495.1"/>
    <property type="molecule type" value="Genomic_DNA"/>
</dbReference>
<gene>
    <name evidence="2" type="ORF">SAMN05421874_101507</name>
</gene>
<keyword evidence="3" id="KW-1185">Reference proteome</keyword>
<reference evidence="2 3" key="1">
    <citation type="submission" date="2016-10" db="EMBL/GenBank/DDBJ databases">
        <authorList>
            <person name="de Groot N.N."/>
        </authorList>
    </citation>
    <scope>NUCLEOTIDE SEQUENCE [LARGE SCALE GENOMIC DNA]</scope>
    <source>
        <strain evidence="2 3">CGMCC 4.5681</strain>
    </source>
</reference>
<dbReference type="PROSITE" id="PS51257">
    <property type="entry name" value="PROKAR_LIPOPROTEIN"/>
    <property type="match status" value="1"/>
</dbReference>
<proteinExistence type="predicted"/>
<name>A0A1G8T0F8_9ACTN</name>